<keyword evidence="2" id="KW-0479">Metal-binding</keyword>
<organism evidence="6 7">
    <name type="scientific">Cetraspora pellucida</name>
    <dbReference type="NCBI Taxonomy" id="1433469"/>
    <lineage>
        <taxon>Eukaryota</taxon>
        <taxon>Fungi</taxon>
        <taxon>Fungi incertae sedis</taxon>
        <taxon>Mucoromycota</taxon>
        <taxon>Glomeromycotina</taxon>
        <taxon>Glomeromycetes</taxon>
        <taxon>Diversisporales</taxon>
        <taxon>Gigasporaceae</taxon>
        <taxon>Cetraspora</taxon>
    </lineage>
</organism>
<evidence type="ECO:0000256" key="2">
    <source>
        <dbReference type="ARBA" id="ARBA00022723"/>
    </source>
</evidence>
<dbReference type="AlphaFoldDB" id="A0A9N9EGP6"/>
<dbReference type="Proteomes" id="UP000789759">
    <property type="component" value="Unassembled WGS sequence"/>
</dbReference>
<protein>
    <submittedName>
        <fullName evidence="6">13049_t:CDS:1</fullName>
    </submittedName>
</protein>
<dbReference type="OrthoDB" id="2412107at2759"/>
<evidence type="ECO:0000313" key="7">
    <source>
        <dbReference type="Proteomes" id="UP000789759"/>
    </source>
</evidence>
<dbReference type="GO" id="GO:0008270">
    <property type="term" value="F:zinc ion binding"/>
    <property type="evidence" value="ECO:0007669"/>
    <property type="project" value="UniProtKB-KW"/>
</dbReference>
<keyword evidence="4" id="KW-0862">Zinc</keyword>
<keyword evidence="5" id="KW-0539">Nucleus</keyword>
<dbReference type="InterPro" id="IPR052035">
    <property type="entry name" value="ZnF_BED_domain_contain"/>
</dbReference>
<dbReference type="GO" id="GO:0005634">
    <property type="term" value="C:nucleus"/>
    <property type="evidence" value="ECO:0007669"/>
    <property type="project" value="UniProtKB-SubCell"/>
</dbReference>
<comment type="caution">
    <text evidence="6">The sequence shown here is derived from an EMBL/GenBank/DDBJ whole genome shotgun (WGS) entry which is preliminary data.</text>
</comment>
<dbReference type="PANTHER" id="PTHR46481:SF10">
    <property type="entry name" value="ZINC FINGER BED DOMAIN-CONTAINING PROTEIN 39"/>
    <property type="match status" value="1"/>
</dbReference>
<accession>A0A9N9EGP6</accession>
<comment type="subcellular location">
    <subcellularLocation>
        <location evidence="1">Nucleus</location>
    </subcellularLocation>
</comment>
<evidence type="ECO:0000313" key="6">
    <source>
        <dbReference type="EMBL" id="CAG8677856.1"/>
    </source>
</evidence>
<reference evidence="6" key="1">
    <citation type="submission" date="2021-06" db="EMBL/GenBank/DDBJ databases">
        <authorList>
            <person name="Kallberg Y."/>
            <person name="Tangrot J."/>
            <person name="Rosling A."/>
        </authorList>
    </citation>
    <scope>NUCLEOTIDE SEQUENCE</scope>
    <source>
        <strain evidence="6">FL966</strain>
    </source>
</reference>
<proteinExistence type="predicted"/>
<evidence type="ECO:0000256" key="1">
    <source>
        <dbReference type="ARBA" id="ARBA00004123"/>
    </source>
</evidence>
<dbReference type="EMBL" id="CAJVQA010008832">
    <property type="protein sequence ID" value="CAG8677856.1"/>
    <property type="molecule type" value="Genomic_DNA"/>
</dbReference>
<dbReference type="SUPFAM" id="SSF53098">
    <property type="entry name" value="Ribonuclease H-like"/>
    <property type="match status" value="1"/>
</dbReference>
<name>A0A9N9EGP6_9GLOM</name>
<evidence type="ECO:0000256" key="4">
    <source>
        <dbReference type="ARBA" id="ARBA00022833"/>
    </source>
</evidence>
<keyword evidence="3" id="KW-0863">Zinc-finger</keyword>
<dbReference type="PANTHER" id="PTHR46481">
    <property type="entry name" value="ZINC FINGER BED DOMAIN-CONTAINING PROTEIN 4"/>
    <property type="match status" value="1"/>
</dbReference>
<dbReference type="InterPro" id="IPR012337">
    <property type="entry name" value="RNaseH-like_sf"/>
</dbReference>
<evidence type="ECO:0000256" key="3">
    <source>
        <dbReference type="ARBA" id="ARBA00022771"/>
    </source>
</evidence>
<sequence>MCKDILKKQVTCEIVTVSLEGHEKKCNKIYSLSTSITHLNEHLNTKHQIFPSNQYKKNSKGQTIIEMDNSIQTIPLIFSKMDSHKPEKQQCLQFRLAAWIIEDCQSLVVMEEQKFREFCYEMDPRFKVPGPALVKTTIQKSVLFAKNKLHDLISNPMETFSFTPDMWTGMHHPYIGVTIHWLSKNFDLNQAVLTIEEFPYPHTGEQTTDNDKSIVKGMQLLAVPHIHCTAHTIQLAIKDGLNACKDLLIKAKELNNWLPLLGDEDSELDLFELVQQNFSIETTLNFYPNINTRQTEKQSNIVEPIRDVKTRWNSTYFVLKSLTQLRDATEQLAKSLYQQPELPQKKDGQTTKLIGGAQYPTLGMMLPTISCLFTHLDQMKTSLISSNILDVCYKIEDSMFACWETPLIEAYIASYLDP</sequence>
<gene>
    <name evidence="6" type="ORF">CPELLU_LOCUS10621</name>
</gene>
<keyword evidence="7" id="KW-1185">Reference proteome</keyword>
<evidence type="ECO:0000256" key="5">
    <source>
        <dbReference type="ARBA" id="ARBA00023242"/>
    </source>
</evidence>